<reference evidence="8" key="1">
    <citation type="submission" date="2022-11" db="EMBL/GenBank/DDBJ databases">
        <authorList>
            <person name="Hyden B.L."/>
            <person name="Feng K."/>
            <person name="Yates T."/>
            <person name="Jawdy S."/>
            <person name="Smart L.B."/>
            <person name="Muchero W."/>
        </authorList>
    </citation>
    <scope>NUCLEOTIDE SEQUENCE</scope>
    <source>
        <tissue evidence="8">Shoot tip</tissue>
    </source>
</reference>
<dbReference type="Proteomes" id="UP001151529">
    <property type="component" value="Chromosome 14"/>
</dbReference>
<name>A0A9Q0SFG4_SALVM</name>
<dbReference type="GO" id="GO:0003677">
    <property type="term" value="F:DNA binding"/>
    <property type="evidence" value="ECO:0007669"/>
    <property type="project" value="UniProtKB-KW"/>
</dbReference>
<evidence type="ECO:0000256" key="5">
    <source>
        <dbReference type="ARBA" id="ARBA00023242"/>
    </source>
</evidence>
<evidence type="ECO:0000256" key="2">
    <source>
        <dbReference type="ARBA" id="ARBA00023015"/>
    </source>
</evidence>
<keyword evidence="4" id="KW-0804">Transcription</keyword>
<sequence>MRWINGSAPPAGLDPLYILNHAHHLLHTNSKPTVCLTRRDQSTTKSTAMDFQPSRAGYGFHPSDEVLVNHYLRLKMLGGHEQDVSIIEEVNVCDYEPWELPGLLGNQDPNDPNCYFFSPRSYKHANSHRVSRKTEGGFWKLTGKDRIVKAKATQEHIANKKTMVFYQKSVPNGVRTNWIMHEYHPTFSFHNQREFVLCKLKKDPEAIIPTYEEGEASSTVTSHHLENQNSDTATSEIIP</sequence>
<feature type="domain" description="NAC" evidence="7">
    <location>
        <begin position="54"/>
        <end position="203"/>
    </location>
</feature>
<gene>
    <name evidence="8" type="ORF">OIU85_011307</name>
</gene>
<dbReference type="EMBL" id="JAPFFL010000016">
    <property type="protein sequence ID" value="KAJ6675120.1"/>
    <property type="molecule type" value="Genomic_DNA"/>
</dbReference>
<dbReference type="InterPro" id="IPR036093">
    <property type="entry name" value="NAC_dom_sf"/>
</dbReference>
<comment type="subcellular location">
    <subcellularLocation>
        <location evidence="1">Nucleus</location>
    </subcellularLocation>
</comment>
<evidence type="ECO:0000313" key="8">
    <source>
        <dbReference type="EMBL" id="KAJ6675120.1"/>
    </source>
</evidence>
<organism evidence="8 9">
    <name type="scientific">Salix viminalis</name>
    <name type="common">Common osier</name>
    <name type="synonym">Basket willow</name>
    <dbReference type="NCBI Taxonomy" id="40686"/>
    <lineage>
        <taxon>Eukaryota</taxon>
        <taxon>Viridiplantae</taxon>
        <taxon>Streptophyta</taxon>
        <taxon>Embryophyta</taxon>
        <taxon>Tracheophyta</taxon>
        <taxon>Spermatophyta</taxon>
        <taxon>Magnoliopsida</taxon>
        <taxon>eudicotyledons</taxon>
        <taxon>Gunneridae</taxon>
        <taxon>Pentapetalae</taxon>
        <taxon>rosids</taxon>
        <taxon>fabids</taxon>
        <taxon>Malpighiales</taxon>
        <taxon>Salicaceae</taxon>
        <taxon>Saliceae</taxon>
        <taxon>Salix</taxon>
    </lineage>
</organism>
<dbReference type="Gene3D" id="2.170.150.80">
    <property type="entry name" value="NAC domain"/>
    <property type="match status" value="1"/>
</dbReference>
<evidence type="ECO:0000256" key="1">
    <source>
        <dbReference type="ARBA" id="ARBA00004123"/>
    </source>
</evidence>
<dbReference type="PROSITE" id="PS51005">
    <property type="entry name" value="NAC"/>
    <property type="match status" value="1"/>
</dbReference>
<accession>A0A9Q0SFG4</accession>
<dbReference type="PANTHER" id="PTHR31989">
    <property type="entry name" value="NAC DOMAIN-CONTAINING PROTEIN 82-RELATED"/>
    <property type="match status" value="1"/>
</dbReference>
<reference evidence="8" key="2">
    <citation type="journal article" date="2023" name="Int. J. Mol. Sci.">
        <title>De Novo Assembly and Annotation of 11 Diverse Shrub Willow (Salix) Genomes Reveals Novel Gene Organization in Sex-Linked Regions.</title>
        <authorList>
            <person name="Hyden B."/>
            <person name="Feng K."/>
            <person name="Yates T.B."/>
            <person name="Jawdy S."/>
            <person name="Cereghino C."/>
            <person name="Smart L.B."/>
            <person name="Muchero W."/>
        </authorList>
    </citation>
    <scope>NUCLEOTIDE SEQUENCE [LARGE SCALE GENOMIC DNA]</scope>
    <source>
        <tissue evidence="8">Shoot tip</tissue>
    </source>
</reference>
<comment type="caution">
    <text evidence="8">The sequence shown here is derived from an EMBL/GenBank/DDBJ whole genome shotgun (WGS) entry which is preliminary data.</text>
</comment>
<keyword evidence="5" id="KW-0539">Nucleus</keyword>
<evidence type="ECO:0000313" key="9">
    <source>
        <dbReference type="Proteomes" id="UP001151529"/>
    </source>
</evidence>
<protein>
    <recommendedName>
        <fullName evidence="7">NAC domain-containing protein</fullName>
    </recommendedName>
</protein>
<keyword evidence="9" id="KW-1185">Reference proteome</keyword>
<feature type="compositionally biased region" description="Polar residues" evidence="6">
    <location>
        <begin position="216"/>
        <end position="239"/>
    </location>
</feature>
<dbReference type="AlphaFoldDB" id="A0A9Q0SFG4"/>
<dbReference type="Pfam" id="PF02365">
    <property type="entry name" value="NAM"/>
    <property type="match status" value="1"/>
</dbReference>
<evidence type="ECO:0000259" key="7">
    <source>
        <dbReference type="PROSITE" id="PS51005"/>
    </source>
</evidence>
<dbReference type="SUPFAM" id="SSF101941">
    <property type="entry name" value="NAC domain"/>
    <property type="match status" value="1"/>
</dbReference>
<evidence type="ECO:0000256" key="4">
    <source>
        <dbReference type="ARBA" id="ARBA00023163"/>
    </source>
</evidence>
<proteinExistence type="predicted"/>
<dbReference type="GO" id="GO:0005634">
    <property type="term" value="C:nucleus"/>
    <property type="evidence" value="ECO:0007669"/>
    <property type="project" value="UniProtKB-SubCell"/>
</dbReference>
<evidence type="ECO:0000256" key="3">
    <source>
        <dbReference type="ARBA" id="ARBA00023125"/>
    </source>
</evidence>
<keyword evidence="3" id="KW-0238">DNA-binding</keyword>
<feature type="region of interest" description="Disordered" evidence="6">
    <location>
        <begin position="213"/>
        <end position="239"/>
    </location>
</feature>
<dbReference type="OrthoDB" id="737278at2759"/>
<evidence type="ECO:0000256" key="6">
    <source>
        <dbReference type="SAM" id="MobiDB-lite"/>
    </source>
</evidence>
<dbReference type="GO" id="GO:0006355">
    <property type="term" value="P:regulation of DNA-templated transcription"/>
    <property type="evidence" value="ECO:0007669"/>
    <property type="project" value="InterPro"/>
</dbReference>
<dbReference type="InterPro" id="IPR003441">
    <property type="entry name" value="NAC-dom"/>
</dbReference>
<keyword evidence="2" id="KW-0805">Transcription regulation</keyword>